<evidence type="ECO:0000313" key="1">
    <source>
        <dbReference type="EMBL" id="CAG8595543.1"/>
    </source>
</evidence>
<dbReference type="Proteomes" id="UP000789920">
    <property type="component" value="Unassembled WGS sequence"/>
</dbReference>
<gene>
    <name evidence="1" type="ORF">RPERSI_LOCUS5712</name>
</gene>
<evidence type="ECO:0000313" key="2">
    <source>
        <dbReference type="Proteomes" id="UP000789920"/>
    </source>
</evidence>
<name>A0ACA9MJB4_9GLOM</name>
<sequence>ILKQSFAPQLDQEETKRSYLDLIYGNSSDDNNTNNSSSSISNDDNILHSGVRRYWQYAYRQFH</sequence>
<dbReference type="EMBL" id="CAJVQC010008683">
    <property type="protein sequence ID" value="CAG8595543.1"/>
    <property type="molecule type" value="Genomic_DNA"/>
</dbReference>
<feature type="non-terminal residue" evidence="1">
    <location>
        <position position="1"/>
    </location>
</feature>
<organism evidence="1 2">
    <name type="scientific">Racocetra persica</name>
    <dbReference type="NCBI Taxonomy" id="160502"/>
    <lineage>
        <taxon>Eukaryota</taxon>
        <taxon>Fungi</taxon>
        <taxon>Fungi incertae sedis</taxon>
        <taxon>Mucoromycota</taxon>
        <taxon>Glomeromycotina</taxon>
        <taxon>Glomeromycetes</taxon>
        <taxon>Diversisporales</taxon>
        <taxon>Gigasporaceae</taxon>
        <taxon>Racocetra</taxon>
    </lineage>
</organism>
<protein>
    <submittedName>
        <fullName evidence="1">30662_t:CDS:1</fullName>
    </submittedName>
</protein>
<accession>A0ACA9MJB4</accession>
<proteinExistence type="predicted"/>
<reference evidence="1" key="1">
    <citation type="submission" date="2021-06" db="EMBL/GenBank/DDBJ databases">
        <authorList>
            <person name="Kallberg Y."/>
            <person name="Tangrot J."/>
            <person name="Rosling A."/>
        </authorList>
    </citation>
    <scope>NUCLEOTIDE SEQUENCE</scope>
    <source>
        <strain evidence="1">MA461A</strain>
    </source>
</reference>
<comment type="caution">
    <text evidence="1">The sequence shown here is derived from an EMBL/GenBank/DDBJ whole genome shotgun (WGS) entry which is preliminary data.</text>
</comment>
<keyword evidence="2" id="KW-1185">Reference proteome</keyword>